<feature type="non-terminal residue" evidence="1">
    <location>
        <position position="1"/>
    </location>
</feature>
<name>A0A0K2V3R4_LEPSM</name>
<feature type="non-terminal residue" evidence="1">
    <location>
        <position position="50"/>
    </location>
</feature>
<organism evidence="1">
    <name type="scientific">Lepeophtheirus salmonis</name>
    <name type="common">Salmon louse</name>
    <name type="synonym">Caligus salmonis</name>
    <dbReference type="NCBI Taxonomy" id="72036"/>
    <lineage>
        <taxon>Eukaryota</taxon>
        <taxon>Metazoa</taxon>
        <taxon>Ecdysozoa</taxon>
        <taxon>Arthropoda</taxon>
        <taxon>Crustacea</taxon>
        <taxon>Multicrustacea</taxon>
        <taxon>Hexanauplia</taxon>
        <taxon>Copepoda</taxon>
        <taxon>Siphonostomatoida</taxon>
        <taxon>Caligidae</taxon>
        <taxon>Lepeophtheirus</taxon>
    </lineage>
</organism>
<sequence>KIRRNSCIDQKSLSQTLHEEALAQSTILPLKGTRSTDRVKHLFKGSRLKS</sequence>
<accession>A0A0K2V3R4</accession>
<proteinExistence type="predicted"/>
<evidence type="ECO:0000313" key="1">
    <source>
        <dbReference type="EMBL" id="CDW45188.1"/>
    </source>
</evidence>
<dbReference type="EMBL" id="HACA01027827">
    <property type="protein sequence ID" value="CDW45188.1"/>
    <property type="molecule type" value="Transcribed_RNA"/>
</dbReference>
<protein>
    <submittedName>
        <fullName evidence="1">Uncharacterized protein</fullName>
    </submittedName>
</protein>
<reference evidence="1" key="1">
    <citation type="submission" date="2014-05" db="EMBL/GenBank/DDBJ databases">
        <authorList>
            <person name="Chronopoulou M."/>
        </authorList>
    </citation>
    <scope>NUCLEOTIDE SEQUENCE</scope>
    <source>
        <tissue evidence="1">Whole organism</tissue>
    </source>
</reference>
<dbReference type="AlphaFoldDB" id="A0A0K2V3R4"/>